<gene>
    <name evidence="1" type="ORF">RRG08_014793</name>
</gene>
<accession>A0AAE1E6K3</accession>
<proteinExistence type="predicted"/>
<protein>
    <submittedName>
        <fullName evidence="1">Uncharacterized protein</fullName>
    </submittedName>
</protein>
<dbReference type="AlphaFoldDB" id="A0AAE1E6K3"/>
<comment type="caution">
    <text evidence="1">The sequence shown here is derived from an EMBL/GenBank/DDBJ whole genome shotgun (WGS) entry which is preliminary data.</text>
</comment>
<evidence type="ECO:0000313" key="1">
    <source>
        <dbReference type="EMBL" id="KAK3794728.1"/>
    </source>
</evidence>
<evidence type="ECO:0000313" key="2">
    <source>
        <dbReference type="Proteomes" id="UP001283361"/>
    </source>
</evidence>
<dbReference type="Proteomes" id="UP001283361">
    <property type="component" value="Unassembled WGS sequence"/>
</dbReference>
<reference evidence="1" key="1">
    <citation type="journal article" date="2023" name="G3 (Bethesda)">
        <title>A reference genome for the long-term kleptoplast-retaining sea slug Elysia crispata morphotype clarki.</title>
        <authorList>
            <person name="Eastman K.E."/>
            <person name="Pendleton A.L."/>
            <person name="Shaikh M.A."/>
            <person name="Suttiyut T."/>
            <person name="Ogas R."/>
            <person name="Tomko P."/>
            <person name="Gavelis G."/>
            <person name="Widhalm J.R."/>
            <person name="Wisecaver J.H."/>
        </authorList>
    </citation>
    <scope>NUCLEOTIDE SEQUENCE</scope>
    <source>
        <strain evidence="1">ECLA1</strain>
    </source>
</reference>
<sequence length="69" mass="7543">MYDCDGLLTLGAFITDSRSCCVVSHIKNGEDVNLDSGRLTPRASLQPHHEMRSEDLGLGLCVYFVSARA</sequence>
<dbReference type="EMBL" id="JAWDGP010001095">
    <property type="protein sequence ID" value="KAK3794728.1"/>
    <property type="molecule type" value="Genomic_DNA"/>
</dbReference>
<organism evidence="1 2">
    <name type="scientific">Elysia crispata</name>
    <name type="common">lettuce slug</name>
    <dbReference type="NCBI Taxonomy" id="231223"/>
    <lineage>
        <taxon>Eukaryota</taxon>
        <taxon>Metazoa</taxon>
        <taxon>Spiralia</taxon>
        <taxon>Lophotrochozoa</taxon>
        <taxon>Mollusca</taxon>
        <taxon>Gastropoda</taxon>
        <taxon>Heterobranchia</taxon>
        <taxon>Euthyneura</taxon>
        <taxon>Panpulmonata</taxon>
        <taxon>Sacoglossa</taxon>
        <taxon>Placobranchoidea</taxon>
        <taxon>Plakobranchidae</taxon>
        <taxon>Elysia</taxon>
    </lineage>
</organism>
<name>A0AAE1E6K3_9GAST</name>
<keyword evidence="2" id="KW-1185">Reference proteome</keyword>